<organism evidence="2 3">
    <name type="scientific">Cylicocyclus nassatus</name>
    <name type="common">Nematode worm</name>
    <dbReference type="NCBI Taxonomy" id="53992"/>
    <lineage>
        <taxon>Eukaryota</taxon>
        <taxon>Metazoa</taxon>
        <taxon>Ecdysozoa</taxon>
        <taxon>Nematoda</taxon>
        <taxon>Chromadorea</taxon>
        <taxon>Rhabditida</taxon>
        <taxon>Rhabditina</taxon>
        <taxon>Rhabditomorpha</taxon>
        <taxon>Strongyloidea</taxon>
        <taxon>Strongylidae</taxon>
        <taxon>Cylicocyclus</taxon>
    </lineage>
</organism>
<keyword evidence="3" id="KW-1185">Reference proteome</keyword>
<feature type="non-terminal residue" evidence="2">
    <location>
        <position position="1"/>
    </location>
</feature>
<dbReference type="Proteomes" id="UP001176961">
    <property type="component" value="Unassembled WGS sequence"/>
</dbReference>
<comment type="caution">
    <text evidence="2">The sequence shown here is derived from an EMBL/GenBank/DDBJ whole genome shotgun (WGS) entry which is preliminary data.</text>
</comment>
<evidence type="ECO:0000313" key="2">
    <source>
        <dbReference type="EMBL" id="CAJ0606120.1"/>
    </source>
</evidence>
<sequence length="400" mass="44994">MKKEELIGGNVDSSYEAIRDSFRRNFTEGWERGGAAFAVYHRGKLVVDLWGGFADKSCNRRWNEDTITTIFSCSKSVAAICMAILVDRGLCNYSDKVTKHWPEFGQNGKDEITIQMVLSHKAGLPHFDRVLTLADLTDGLRMATIIEQEAPKFPPGSKTAYQALTYGWLVDQIFCRIDPKHRTVGQFLKEEIEAKHHVDVHIGDCSAEEVRIARLTGITALLAVREFMYDRKIATIGWHVLDPRGYFAKGLDNMRLFGKGPVKDFTLYNNPDTRIAGQPGVNGVGSARGLALLHQLTMDGTLLSKEMIQKISEPLFPNEFDHSIGEILSKGYGFMYTRSPTGSWQIGHMGVGGQIVRFDPENDIVLCYLTNAFKAGSSEHVFTYNRLQKKVYDIIRNKKM</sequence>
<evidence type="ECO:0000313" key="3">
    <source>
        <dbReference type="Proteomes" id="UP001176961"/>
    </source>
</evidence>
<proteinExistence type="predicted"/>
<accession>A0AA36H9A8</accession>
<evidence type="ECO:0000259" key="1">
    <source>
        <dbReference type="Pfam" id="PF00144"/>
    </source>
</evidence>
<dbReference type="EMBL" id="CATQJL010000316">
    <property type="protein sequence ID" value="CAJ0606120.1"/>
    <property type="molecule type" value="Genomic_DNA"/>
</dbReference>
<dbReference type="InterPro" id="IPR001466">
    <property type="entry name" value="Beta-lactam-related"/>
</dbReference>
<protein>
    <recommendedName>
        <fullName evidence="1">Beta-lactamase-related domain-containing protein</fullName>
    </recommendedName>
</protein>
<feature type="domain" description="Beta-lactamase-related" evidence="1">
    <location>
        <begin position="22"/>
        <end position="377"/>
    </location>
</feature>
<dbReference type="Gene3D" id="3.40.710.10">
    <property type="entry name" value="DD-peptidase/beta-lactamase superfamily"/>
    <property type="match status" value="1"/>
</dbReference>
<dbReference type="AlphaFoldDB" id="A0AA36H9A8"/>
<dbReference type="Pfam" id="PF00144">
    <property type="entry name" value="Beta-lactamase"/>
    <property type="match status" value="1"/>
</dbReference>
<dbReference type="SUPFAM" id="SSF56601">
    <property type="entry name" value="beta-lactamase/transpeptidase-like"/>
    <property type="match status" value="1"/>
</dbReference>
<dbReference type="PANTHER" id="PTHR43319">
    <property type="entry name" value="BETA-LACTAMASE-RELATED"/>
    <property type="match status" value="1"/>
</dbReference>
<dbReference type="InterPro" id="IPR012338">
    <property type="entry name" value="Beta-lactam/transpept-like"/>
</dbReference>
<dbReference type="PANTHER" id="PTHR43319:SF3">
    <property type="entry name" value="BETA-LACTAMASE-RELATED DOMAIN-CONTAINING PROTEIN"/>
    <property type="match status" value="1"/>
</dbReference>
<name>A0AA36H9A8_CYLNA</name>
<gene>
    <name evidence="2" type="ORF">CYNAS_LOCUS18103</name>
</gene>
<reference evidence="2" key="1">
    <citation type="submission" date="2023-07" db="EMBL/GenBank/DDBJ databases">
        <authorList>
            <consortium name="CYATHOMIX"/>
        </authorList>
    </citation>
    <scope>NUCLEOTIDE SEQUENCE</scope>
    <source>
        <strain evidence="2">N/A</strain>
    </source>
</reference>
<dbReference type="InterPro" id="IPR052907">
    <property type="entry name" value="Beta-lactamase/esterase"/>
</dbReference>